<dbReference type="PANTHER" id="PTHR42891">
    <property type="entry name" value="D-GLYCERO-BETA-D-MANNO-HEPTOSE-1,7-BISPHOSPHATE 7-PHOSPHATASE"/>
    <property type="match status" value="1"/>
</dbReference>
<protein>
    <recommendedName>
        <fullName evidence="7">D,D-heptose 1,7-bisphosphate phosphatase</fullName>
    </recommendedName>
</protein>
<dbReference type="InterPro" id="IPR006549">
    <property type="entry name" value="HAD-SF_hydro_IIIA"/>
</dbReference>
<evidence type="ECO:0000256" key="7">
    <source>
        <dbReference type="ARBA" id="ARBA00031828"/>
    </source>
</evidence>
<evidence type="ECO:0000256" key="5">
    <source>
        <dbReference type="ARBA" id="ARBA00022801"/>
    </source>
</evidence>
<keyword evidence="3" id="KW-0963">Cytoplasm</keyword>
<keyword evidence="9" id="KW-1185">Reference proteome</keyword>
<dbReference type="GO" id="GO:0005975">
    <property type="term" value="P:carbohydrate metabolic process"/>
    <property type="evidence" value="ECO:0007669"/>
    <property type="project" value="InterPro"/>
</dbReference>
<evidence type="ECO:0000256" key="2">
    <source>
        <dbReference type="ARBA" id="ARBA00005628"/>
    </source>
</evidence>
<keyword evidence="5" id="KW-0378">Hydrolase</keyword>
<sequence length="214" mass="23697">MTGPRRAIFLDRDGTLVHRRHYPSRPEHLRLYEGIGPELRRLQAAGFRLVVVTNQSGIARGYFTEEDLHRMHEHLAASLDRSGVRLDAIYYCPHHPDGAIPELARRCDCRKPAPGMLWRAVHDLGVDPARSWLVGDVLDDVEAGRRAGCRTVLVDLATESPPVTARRRPDFVARDTPHALRIISAVEGLAAAPELDYRPPGWPAASLSGAGGDR</sequence>
<comment type="subcellular location">
    <subcellularLocation>
        <location evidence="1">Cytoplasm</location>
    </subcellularLocation>
</comment>
<evidence type="ECO:0000313" key="9">
    <source>
        <dbReference type="Proteomes" id="UP000002027"/>
    </source>
</evidence>
<dbReference type="PANTHER" id="PTHR42891:SF1">
    <property type="entry name" value="D-GLYCERO-BETA-D-MANNO-HEPTOSE-1,7-BISPHOSPHATE 7-PHOSPHATASE"/>
    <property type="match status" value="1"/>
</dbReference>
<dbReference type="InterPro" id="IPR036412">
    <property type="entry name" value="HAD-like_sf"/>
</dbReference>
<dbReference type="KEGG" id="sti:Sthe_0041"/>
<dbReference type="NCBIfam" id="TIGR00213">
    <property type="entry name" value="GmhB_yaeD"/>
    <property type="match status" value="1"/>
</dbReference>
<dbReference type="Proteomes" id="UP000002027">
    <property type="component" value="Chromosome 1"/>
</dbReference>
<dbReference type="GO" id="GO:0005737">
    <property type="term" value="C:cytoplasm"/>
    <property type="evidence" value="ECO:0007669"/>
    <property type="project" value="UniProtKB-SubCell"/>
</dbReference>
<reference evidence="9" key="1">
    <citation type="submission" date="2009-11" db="EMBL/GenBank/DDBJ databases">
        <title>The complete chromosome 1 of Sphaerobacter thermophilus DSM 20745.</title>
        <authorList>
            <person name="Lucas S."/>
            <person name="Copeland A."/>
            <person name="Lapidus A."/>
            <person name="Glavina del Rio T."/>
            <person name="Dalin E."/>
            <person name="Tice H."/>
            <person name="Bruce D."/>
            <person name="Goodwin L."/>
            <person name="Pitluck S."/>
            <person name="Kyrpides N."/>
            <person name="Mavromatis K."/>
            <person name="Ivanova N."/>
            <person name="Mikhailova N."/>
            <person name="LaButti K.M."/>
            <person name="Clum A."/>
            <person name="Sun H.I."/>
            <person name="Brettin T."/>
            <person name="Detter J.C."/>
            <person name="Han C."/>
            <person name="Larimer F."/>
            <person name="Land M."/>
            <person name="Hauser L."/>
            <person name="Markowitz V."/>
            <person name="Cheng J.F."/>
            <person name="Hugenholtz P."/>
            <person name="Woyke T."/>
            <person name="Wu D."/>
            <person name="Steenblock K."/>
            <person name="Schneider S."/>
            <person name="Pukall R."/>
            <person name="Goeker M."/>
            <person name="Klenk H.P."/>
            <person name="Eisen J.A."/>
        </authorList>
    </citation>
    <scope>NUCLEOTIDE SEQUENCE [LARGE SCALE GENOMIC DNA]</scope>
    <source>
        <strain evidence="9">ATCC 49802 / DSM 20745 / S 6022</strain>
    </source>
</reference>
<evidence type="ECO:0000313" key="8">
    <source>
        <dbReference type="EMBL" id="ACZ37480.1"/>
    </source>
</evidence>
<evidence type="ECO:0000256" key="1">
    <source>
        <dbReference type="ARBA" id="ARBA00004496"/>
    </source>
</evidence>
<dbReference type="OrthoDB" id="9801899at2"/>
<dbReference type="GO" id="GO:0016791">
    <property type="term" value="F:phosphatase activity"/>
    <property type="evidence" value="ECO:0007669"/>
    <property type="project" value="InterPro"/>
</dbReference>
<name>D1C5G4_SPHTD</name>
<dbReference type="RefSeq" id="WP_012870529.1">
    <property type="nucleotide sequence ID" value="NC_013523.1"/>
</dbReference>
<dbReference type="InterPro" id="IPR006543">
    <property type="entry name" value="Histidinol-phos"/>
</dbReference>
<dbReference type="HOGENOM" id="CLU_085077_2_1_0"/>
<keyword evidence="4" id="KW-0479">Metal-binding</keyword>
<proteinExistence type="inferred from homology"/>
<accession>D1C5G4</accession>
<dbReference type="InterPro" id="IPR004446">
    <property type="entry name" value="Heptose_bisP_phosphatase"/>
</dbReference>
<dbReference type="SUPFAM" id="SSF56784">
    <property type="entry name" value="HAD-like"/>
    <property type="match status" value="1"/>
</dbReference>
<dbReference type="EMBL" id="CP001823">
    <property type="protein sequence ID" value="ACZ37480.1"/>
    <property type="molecule type" value="Genomic_DNA"/>
</dbReference>
<comment type="similarity">
    <text evidence="2">Belongs to the GmhB family.</text>
</comment>
<dbReference type="STRING" id="479434.Sthe_0041"/>
<evidence type="ECO:0000256" key="4">
    <source>
        <dbReference type="ARBA" id="ARBA00022723"/>
    </source>
</evidence>
<dbReference type="Pfam" id="PF13242">
    <property type="entry name" value="Hydrolase_like"/>
    <property type="match status" value="1"/>
</dbReference>
<organism evidence="8 9">
    <name type="scientific">Sphaerobacter thermophilus (strain ATCC 49802 / DSM 20745 / KCCM 41009 / NCIMB 13125 / S 6022)</name>
    <dbReference type="NCBI Taxonomy" id="479434"/>
    <lineage>
        <taxon>Bacteria</taxon>
        <taxon>Pseudomonadati</taxon>
        <taxon>Thermomicrobiota</taxon>
        <taxon>Thermomicrobia</taxon>
        <taxon>Sphaerobacterales</taxon>
        <taxon>Sphaerobacterineae</taxon>
        <taxon>Sphaerobacteraceae</taxon>
        <taxon>Sphaerobacter</taxon>
    </lineage>
</organism>
<dbReference type="NCBIfam" id="TIGR01662">
    <property type="entry name" value="HAD-SF-IIIA"/>
    <property type="match status" value="1"/>
</dbReference>
<evidence type="ECO:0000256" key="3">
    <source>
        <dbReference type="ARBA" id="ARBA00022490"/>
    </source>
</evidence>
<reference evidence="8 9" key="2">
    <citation type="journal article" date="2010" name="Stand. Genomic Sci.">
        <title>Complete genome sequence of Desulfohalobium retbaense type strain (HR(100)).</title>
        <authorList>
            <person name="Spring S."/>
            <person name="Nolan M."/>
            <person name="Lapidus A."/>
            <person name="Glavina Del Rio T."/>
            <person name="Copeland A."/>
            <person name="Tice H."/>
            <person name="Cheng J.F."/>
            <person name="Lucas S."/>
            <person name="Land M."/>
            <person name="Chen F."/>
            <person name="Bruce D."/>
            <person name="Goodwin L."/>
            <person name="Pitluck S."/>
            <person name="Ivanova N."/>
            <person name="Mavromatis K."/>
            <person name="Mikhailova N."/>
            <person name="Pati A."/>
            <person name="Chen A."/>
            <person name="Palaniappan K."/>
            <person name="Hauser L."/>
            <person name="Chang Y.J."/>
            <person name="Jeffries C.D."/>
            <person name="Munk C."/>
            <person name="Kiss H."/>
            <person name="Chain P."/>
            <person name="Han C."/>
            <person name="Brettin T."/>
            <person name="Detter J.C."/>
            <person name="Schuler E."/>
            <person name="Goker M."/>
            <person name="Rohde M."/>
            <person name="Bristow J."/>
            <person name="Eisen J.A."/>
            <person name="Markowitz V."/>
            <person name="Hugenholtz P."/>
            <person name="Kyrpides N.C."/>
            <person name="Klenk H.P."/>
        </authorList>
    </citation>
    <scope>NUCLEOTIDE SEQUENCE [LARGE SCALE GENOMIC DNA]</scope>
    <source>
        <strain evidence="9">ATCC 49802 / DSM 20745 / S 6022</strain>
    </source>
</reference>
<dbReference type="AlphaFoldDB" id="D1C5G4"/>
<evidence type="ECO:0000256" key="6">
    <source>
        <dbReference type="ARBA" id="ARBA00023277"/>
    </source>
</evidence>
<keyword evidence="6" id="KW-0119">Carbohydrate metabolism</keyword>
<dbReference type="InParanoid" id="D1C5G4"/>
<dbReference type="GO" id="GO:0046872">
    <property type="term" value="F:metal ion binding"/>
    <property type="evidence" value="ECO:0007669"/>
    <property type="project" value="UniProtKB-KW"/>
</dbReference>
<dbReference type="NCBIfam" id="TIGR01656">
    <property type="entry name" value="Histidinol-ppas"/>
    <property type="match status" value="1"/>
</dbReference>
<dbReference type="Gene3D" id="3.40.50.1000">
    <property type="entry name" value="HAD superfamily/HAD-like"/>
    <property type="match status" value="1"/>
</dbReference>
<gene>
    <name evidence="8" type="ordered locus">Sthe_0041</name>
</gene>
<dbReference type="InterPro" id="IPR023214">
    <property type="entry name" value="HAD_sf"/>
</dbReference>
<dbReference type="eggNOG" id="COG0241">
    <property type="taxonomic scope" value="Bacteria"/>
</dbReference>
<dbReference type="CDD" id="cd07503">
    <property type="entry name" value="HAD_HisB-N"/>
    <property type="match status" value="1"/>
</dbReference>